<dbReference type="HOGENOM" id="CLU_3276970_0_0_9"/>
<dbReference type="KEGG" id="ser:SERP2181"/>
<accession>Q5HL06</accession>
<sequence>MELIFKISLGKIAQNKCYGSLFWAIFVISFQWDEHESYPHV</sequence>
<reference evidence="1 2" key="1">
    <citation type="journal article" date="2005" name="J. Bacteriol.">
        <title>Insights on evolution of virulence and resistance from the complete genome analysis of an early methicillin-resistant Staphylococcus aureus strain and a biofilm-producing methicillin-resistant Staphylococcus epidermidis strain.</title>
        <authorList>
            <person name="Gill S.R."/>
            <person name="Fouts D.E."/>
            <person name="Archer G.L."/>
            <person name="Mongodin E.F."/>
            <person name="Deboy R.T."/>
            <person name="Ravel J."/>
            <person name="Paulsen I.T."/>
            <person name="Kolonay J.F."/>
            <person name="Brinkac L."/>
            <person name="Beanan M."/>
            <person name="Dodson R.J."/>
            <person name="Daugherty S.C."/>
            <person name="Madupu R."/>
            <person name="Angiuoli S.V."/>
            <person name="Durkin A.S."/>
            <person name="Haft D.H."/>
            <person name="Vamathevan J."/>
            <person name="Khouri H."/>
            <person name="Utterback T."/>
            <person name="Lee C."/>
            <person name="Dimitrov G."/>
            <person name="Jiang L."/>
            <person name="Qin H."/>
            <person name="Weidman J."/>
            <person name="Tran K."/>
            <person name="Kang K."/>
            <person name="Hance I.R."/>
            <person name="Nelson K.E."/>
            <person name="Fraser C.M."/>
        </authorList>
    </citation>
    <scope>NUCLEOTIDE SEQUENCE [LARGE SCALE GENOMIC DNA]</scope>
    <source>
        <strain evidence="2">ATCC 35984 / RP62A</strain>
    </source>
</reference>
<dbReference type="STRING" id="176279.SERP2181"/>
<name>Q5HL06_STAEQ</name>
<dbReference type="AlphaFoldDB" id="Q5HL06"/>
<dbReference type="Proteomes" id="UP000000531">
    <property type="component" value="Chromosome"/>
</dbReference>
<evidence type="ECO:0000313" key="1">
    <source>
        <dbReference type="EMBL" id="AAW52984.1"/>
    </source>
</evidence>
<protein>
    <submittedName>
        <fullName evidence="1">Uncharacterized protein</fullName>
    </submittedName>
</protein>
<gene>
    <name evidence="1" type="ordered locus">SERP2181</name>
</gene>
<keyword evidence="2" id="KW-1185">Reference proteome</keyword>
<evidence type="ECO:0000313" key="2">
    <source>
        <dbReference type="Proteomes" id="UP000000531"/>
    </source>
</evidence>
<proteinExistence type="predicted"/>
<organism evidence="1 2">
    <name type="scientific">Staphylococcus epidermidis (strain ATCC 35984 / DSM 28319 / BCRC 17069 / CCUG 31568 / BM 3577 / RP62A)</name>
    <dbReference type="NCBI Taxonomy" id="176279"/>
    <lineage>
        <taxon>Bacteria</taxon>
        <taxon>Bacillati</taxon>
        <taxon>Bacillota</taxon>
        <taxon>Bacilli</taxon>
        <taxon>Bacillales</taxon>
        <taxon>Staphylococcaceae</taxon>
        <taxon>Staphylococcus</taxon>
    </lineage>
</organism>
<dbReference type="EMBL" id="CP000029">
    <property type="protein sequence ID" value="AAW52984.1"/>
    <property type="molecule type" value="Genomic_DNA"/>
</dbReference>